<dbReference type="EMBL" id="CAXITT010000057">
    <property type="protein sequence ID" value="CAL1529875.1"/>
    <property type="molecule type" value="Genomic_DNA"/>
</dbReference>
<dbReference type="AlphaFoldDB" id="A0AAV2H9N5"/>
<keyword evidence="10 12" id="KW-1133">Transmembrane helix</keyword>
<dbReference type="PANTHER" id="PTHR23033">
    <property type="entry name" value="BETA1,3-GALACTOSYLTRANSFERASE"/>
    <property type="match status" value="1"/>
</dbReference>
<evidence type="ECO:0000259" key="13">
    <source>
        <dbReference type="Pfam" id="PF02434"/>
    </source>
</evidence>
<dbReference type="GO" id="GO:0016263">
    <property type="term" value="F:glycoprotein-N-acetylgalactosamine 3-beta-galactosyltransferase activity"/>
    <property type="evidence" value="ECO:0007669"/>
    <property type="project" value="UniProtKB-EC"/>
</dbReference>
<dbReference type="InterPro" id="IPR026050">
    <property type="entry name" value="C1GALT1/C1GALT1_chp1"/>
</dbReference>
<keyword evidence="7 12" id="KW-0812">Transmembrane</keyword>
<protein>
    <recommendedName>
        <fullName evidence="4">N-acetylgalactosaminide beta-1,3-galactosyltransferase</fullName>
        <ecNumber evidence="4">2.4.1.122</ecNumber>
    </recommendedName>
</protein>
<dbReference type="PANTHER" id="PTHR23033:SF14">
    <property type="entry name" value="GLYCOPROTEIN-N-ACETYLGALACTOSAMINE 3-BETA-GALACTOSYLTRANSFERASE 1-RELATED"/>
    <property type="match status" value="1"/>
</dbReference>
<evidence type="ECO:0000313" key="15">
    <source>
        <dbReference type="Proteomes" id="UP001497497"/>
    </source>
</evidence>
<evidence type="ECO:0000256" key="5">
    <source>
        <dbReference type="ARBA" id="ARBA00022676"/>
    </source>
</evidence>
<keyword evidence="15" id="KW-1185">Reference proteome</keyword>
<evidence type="ECO:0000256" key="8">
    <source>
        <dbReference type="ARBA" id="ARBA00022741"/>
    </source>
</evidence>
<dbReference type="GO" id="GO:0000166">
    <property type="term" value="F:nucleotide binding"/>
    <property type="evidence" value="ECO:0007669"/>
    <property type="project" value="UniProtKB-KW"/>
</dbReference>
<proteinExistence type="inferred from homology"/>
<evidence type="ECO:0000256" key="12">
    <source>
        <dbReference type="SAM" id="Phobius"/>
    </source>
</evidence>
<comment type="pathway">
    <text evidence="2">Protein modification; protein glycosylation.</text>
</comment>
<comment type="similarity">
    <text evidence="3">Belongs to the glycosyltransferase 31 family. Beta3-Gal-T subfamily.</text>
</comment>
<keyword evidence="11 12" id="KW-0472">Membrane</keyword>
<evidence type="ECO:0000256" key="1">
    <source>
        <dbReference type="ARBA" id="ARBA00004606"/>
    </source>
</evidence>
<dbReference type="InterPro" id="IPR003378">
    <property type="entry name" value="Fringe-like_glycosylTrfase"/>
</dbReference>
<dbReference type="Gene3D" id="3.90.550.50">
    <property type="match status" value="1"/>
</dbReference>
<dbReference type="Pfam" id="PF02434">
    <property type="entry name" value="Fringe"/>
    <property type="match status" value="1"/>
</dbReference>
<evidence type="ECO:0000313" key="14">
    <source>
        <dbReference type="EMBL" id="CAL1529875.1"/>
    </source>
</evidence>
<evidence type="ECO:0000256" key="3">
    <source>
        <dbReference type="ARBA" id="ARBA00006462"/>
    </source>
</evidence>
<organism evidence="14 15">
    <name type="scientific">Lymnaea stagnalis</name>
    <name type="common">Great pond snail</name>
    <name type="synonym">Helix stagnalis</name>
    <dbReference type="NCBI Taxonomy" id="6523"/>
    <lineage>
        <taxon>Eukaryota</taxon>
        <taxon>Metazoa</taxon>
        <taxon>Spiralia</taxon>
        <taxon>Lophotrochozoa</taxon>
        <taxon>Mollusca</taxon>
        <taxon>Gastropoda</taxon>
        <taxon>Heterobranchia</taxon>
        <taxon>Euthyneura</taxon>
        <taxon>Panpulmonata</taxon>
        <taxon>Hygrophila</taxon>
        <taxon>Lymnaeoidea</taxon>
        <taxon>Lymnaeidae</taxon>
        <taxon>Lymnaea</taxon>
    </lineage>
</organism>
<gene>
    <name evidence="14" type="ORF">GSLYS_00004008001</name>
</gene>
<accession>A0AAV2H9N5</accession>
<keyword evidence="6" id="KW-0808">Transferase</keyword>
<dbReference type="Proteomes" id="UP001497497">
    <property type="component" value="Unassembled WGS sequence"/>
</dbReference>
<comment type="caution">
    <text evidence="14">The sequence shown here is derived from an EMBL/GenBank/DDBJ whole genome shotgun (WGS) entry which is preliminary data.</text>
</comment>
<sequence length="327" mass="37416">MARRHKNVQWIHYVTLAVVCVVIYLIIWTTTQHIAGNYLTLDVRNNIRGVHVLQNHETTRQHEGTPKAPRVLCWLLTEQGNLDTRAKAARDTWTRRCDKTLFFSSTTNSSFPTIGLDIPKGRSHLTTKALMAFAYSHKHYGQHFDWFLKADDDTYVIMENLRHLVRSRDPSAPIYFGYRFKPYTPQGYMSGGAGYLLSRESLRRLVVDGLLGRQCDTFWGIEDLDIGKCLHTVGVKASESLDDLGKERFHPLSLNAYFSAIELPGWAYSYAYHPLQKETPTRRTHQQAIVTVPARSARKVVQAVRSGRLHQQDVCLQVELEGCTSRL</sequence>
<keyword evidence="5" id="KW-0328">Glycosyltransferase</keyword>
<evidence type="ECO:0000256" key="6">
    <source>
        <dbReference type="ARBA" id="ARBA00022679"/>
    </source>
</evidence>
<comment type="subcellular location">
    <subcellularLocation>
        <location evidence="1">Membrane</location>
        <topology evidence="1">Single-pass type II membrane protein</topology>
    </subcellularLocation>
</comment>
<name>A0AAV2H9N5_LYMST</name>
<keyword evidence="8" id="KW-0547">Nucleotide-binding</keyword>
<evidence type="ECO:0000256" key="10">
    <source>
        <dbReference type="ARBA" id="ARBA00022989"/>
    </source>
</evidence>
<evidence type="ECO:0000256" key="9">
    <source>
        <dbReference type="ARBA" id="ARBA00022968"/>
    </source>
</evidence>
<dbReference type="EC" id="2.4.1.122" evidence="4"/>
<evidence type="ECO:0000256" key="2">
    <source>
        <dbReference type="ARBA" id="ARBA00004922"/>
    </source>
</evidence>
<dbReference type="GO" id="GO:0016020">
    <property type="term" value="C:membrane"/>
    <property type="evidence" value="ECO:0007669"/>
    <property type="project" value="UniProtKB-SubCell"/>
</dbReference>
<feature type="transmembrane region" description="Helical" evidence="12">
    <location>
        <begin position="12"/>
        <end position="30"/>
    </location>
</feature>
<evidence type="ECO:0000256" key="7">
    <source>
        <dbReference type="ARBA" id="ARBA00022692"/>
    </source>
</evidence>
<keyword evidence="9" id="KW-0735">Signal-anchor</keyword>
<reference evidence="14 15" key="1">
    <citation type="submission" date="2024-04" db="EMBL/GenBank/DDBJ databases">
        <authorList>
            <consortium name="Genoscope - CEA"/>
            <person name="William W."/>
        </authorList>
    </citation>
    <scope>NUCLEOTIDE SEQUENCE [LARGE SCALE GENOMIC DNA]</scope>
</reference>
<evidence type="ECO:0000256" key="11">
    <source>
        <dbReference type="ARBA" id="ARBA00023136"/>
    </source>
</evidence>
<evidence type="ECO:0000256" key="4">
    <source>
        <dbReference type="ARBA" id="ARBA00012557"/>
    </source>
</evidence>
<feature type="domain" description="Fringe-like glycosyltransferase" evidence="13">
    <location>
        <begin position="83"/>
        <end position="237"/>
    </location>
</feature>